<dbReference type="InterPro" id="IPR013114">
    <property type="entry name" value="FabA_FabZ"/>
</dbReference>
<dbReference type="CDD" id="cd01288">
    <property type="entry name" value="FabZ"/>
    <property type="match status" value="1"/>
</dbReference>
<proteinExistence type="predicted"/>
<dbReference type="SUPFAM" id="SSF54637">
    <property type="entry name" value="Thioesterase/thiol ester dehydrase-isomerase"/>
    <property type="match status" value="1"/>
</dbReference>
<organism evidence="2 3">
    <name type="scientific">Planctomicrobium piriforme</name>
    <dbReference type="NCBI Taxonomy" id="1576369"/>
    <lineage>
        <taxon>Bacteria</taxon>
        <taxon>Pseudomonadati</taxon>
        <taxon>Planctomycetota</taxon>
        <taxon>Planctomycetia</taxon>
        <taxon>Planctomycetales</taxon>
        <taxon>Planctomycetaceae</taxon>
        <taxon>Planctomicrobium</taxon>
    </lineage>
</organism>
<reference evidence="3" key="1">
    <citation type="submission" date="2016-10" db="EMBL/GenBank/DDBJ databases">
        <authorList>
            <person name="Varghese N."/>
            <person name="Submissions S."/>
        </authorList>
    </citation>
    <scope>NUCLEOTIDE SEQUENCE [LARGE SCALE GENOMIC DNA]</scope>
    <source>
        <strain evidence="3">DSM 26348</strain>
    </source>
</reference>
<sequence>MRFTLIDQITELKPGESIHAIKTLSLAEEYLQDHFPGFPIMPGVLMVEAMVQTCAWLMRASENFQYSTVLLKEARAVKFNSFVSPGKTLSLTASVHKKEGRFWTFKASGNIGETNAVSARLILEQFNVVDAHPALTSADETQLRSLKELYAVLYPKAAAIVEG</sequence>
<dbReference type="PANTHER" id="PTHR30272">
    <property type="entry name" value="3-HYDROXYACYL-[ACYL-CARRIER-PROTEIN] DEHYDRATASE"/>
    <property type="match status" value="1"/>
</dbReference>
<dbReference type="Proteomes" id="UP000199518">
    <property type="component" value="Unassembled WGS sequence"/>
</dbReference>
<protein>
    <submittedName>
        <fullName evidence="2">3-hydroxyacyl-[acyl-carrier-protein] dehydratase</fullName>
    </submittedName>
</protein>
<dbReference type="RefSeq" id="WP_092049242.1">
    <property type="nucleotide sequence ID" value="NZ_FOQD01000005.1"/>
</dbReference>
<evidence type="ECO:0000313" key="2">
    <source>
        <dbReference type="EMBL" id="SFI10769.1"/>
    </source>
</evidence>
<accession>A0A1I3FHT2</accession>
<evidence type="ECO:0000313" key="3">
    <source>
        <dbReference type="Proteomes" id="UP000199518"/>
    </source>
</evidence>
<gene>
    <name evidence="2" type="ORF">SAMN05421753_105255</name>
</gene>
<evidence type="ECO:0000256" key="1">
    <source>
        <dbReference type="ARBA" id="ARBA00023239"/>
    </source>
</evidence>
<dbReference type="OrthoDB" id="9787658at2"/>
<dbReference type="Gene3D" id="3.10.129.10">
    <property type="entry name" value="Hotdog Thioesterase"/>
    <property type="match status" value="1"/>
</dbReference>
<dbReference type="AlphaFoldDB" id="A0A1I3FHT2"/>
<dbReference type="Pfam" id="PF07977">
    <property type="entry name" value="FabA"/>
    <property type="match status" value="1"/>
</dbReference>
<dbReference type="EMBL" id="FOQD01000005">
    <property type="protein sequence ID" value="SFI10769.1"/>
    <property type="molecule type" value="Genomic_DNA"/>
</dbReference>
<keyword evidence="3" id="KW-1185">Reference proteome</keyword>
<dbReference type="GO" id="GO:0016829">
    <property type="term" value="F:lyase activity"/>
    <property type="evidence" value="ECO:0007669"/>
    <property type="project" value="UniProtKB-KW"/>
</dbReference>
<dbReference type="InterPro" id="IPR029069">
    <property type="entry name" value="HotDog_dom_sf"/>
</dbReference>
<keyword evidence="1" id="KW-0456">Lyase</keyword>
<dbReference type="PANTHER" id="PTHR30272:SF1">
    <property type="entry name" value="3-HYDROXYACYL-[ACYL-CARRIER-PROTEIN] DEHYDRATASE"/>
    <property type="match status" value="1"/>
</dbReference>
<name>A0A1I3FHT2_9PLAN</name>
<dbReference type="STRING" id="1576369.SAMN05421753_105255"/>